<dbReference type="Pfam" id="PF02618">
    <property type="entry name" value="YceG"/>
    <property type="match status" value="1"/>
</dbReference>
<comment type="catalytic activity">
    <reaction evidence="7">
        <text>a peptidoglycan chain = a peptidoglycan chain with N-acetyl-1,6-anhydromuramyl-[peptide] at the reducing end + a peptidoglycan chain with N-acetylglucosamine at the non-reducing end.</text>
        <dbReference type="EC" id="4.2.2.29"/>
    </reaction>
</comment>
<evidence type="ECO:0000256" key="5">
    <source>
        <dbReference type="ARBA" id="ARBA00023239"/>
    </source>
</evidence>
<evidence type="ECO:0000256" key="6">
    <source>
        <dbReference type="ARBA" id="ARBA00023316"/>
    </source>
</evidence>
<dbReference type="GO" id="GO:0009252">
    <property type="term" value="P:peptidoglycan biosynthetic process"/>
    <property type="evidence" value="ECO:0007669"/>
    <property type="project" value="UniProtKB-UniRule"/>
</dbReference>
<evidence type="ECO:0000313" key="8">
    <source>
        <dbReference type="EMBL" id="AIF99188.1"/>
    </source>
</evidence>
<keyword evidence="5 7" id="KW-0456">Lyase</keyword>
<protein>
    <recommendedName>
        <fullName evidence="7">Endolytic murein transglycosylase</fullName>
        <ecNumber evidence="7">4.2.2.29</ecNumber>
    </recommendedName>
    <alternativeName>
        <fullName evidence="7">Peptidoglycan lytic transglycosylase</fullName>
    </alternativeName>
    <alternativeName>
        <fullName evidence="7">Peptidoglycan polymerization terminase</fullName>
    </alternativeName>
</protein>
<dbReference type="HAMAP" id="MF_02065">
    <property type="entry name" value="MltG"/>
    <property type="match status" value="1"/>
</dbReference>
<organism evidence="8 9">
    <name type="scientific">Alteromonas australica</name>
    <dbReference type="NCBI Taxonomy" id="589873"/>
    <lineage>
        <taxon>Bacteria</taxon>
        <taxon>Pseudomonadati</taxon>
        <taxon>Pseudomonadota</taxon>
        <taxon>Gammaproteobacteria</taxon>
        <taxon>Alteromonadales</taxon>
        <taxon>Alteromonadaceae</taxon>
        <taxon>Alteromonas/Salinimonas group</taxon>
        <taxon>Alteromonas</taxon>
    </lineage>
</organism>
<dbReference type="AlphaFoldDB" id="A0A075P061"/>
<gene>
    <name evidence="7" type="primary">mltG</name>
    <name evidence="8" type="ORF">EP13_11100</name>
</gene>
<evidence type="ECO:0000256" key="1">
    <source>
        <dbReference type="ARBA" id="ARBA00022475"/>
    </source>
</evidence>
<evidence type="ECO:0000256" key="2">
    <source>
        <dbReference type="ARBA" id="ARBA00022692"/>
    </source>
</evidence>
<proteinExistence type="inferred from homology"/>
<dbReference type="GO" id="GO:0008932">
    <property type="term" value="F:lytic endotransglycosylase activity"/>
    <property type="evidence" value="ECO:0007669"/>
    <property type="project" value="UniProtKB-UniRule"/>
</dbReference>
<dbReference type="NCBIfam" id="TIGR00247">
    <property type="entry name" value="endolytic transglycosylase MltG"/>
    <property type="match status" value="1"/>
</dbReference>
<dbReference type="PANTHER" id="PTHR30518">
    <property type="entry name" value="ENDOLYTIC MUREIN TRANSGLYCOSYLASE"/>
    <property type="match status" value="1"/>
</dbReference>
<evidence type="ECO:0000256" key="3">
    <source>
        <dbReference type="ARBA" id="ARBA00022989"/>
    </source>
</evidence>
<dbReference type="EMBL" id="CP008849">
    <property type="protein sequence ID" value="AIF99188.1"/>
    <property type="molecule type" value="Genomic_DNA"/>
</dbReference>
<comment type="function">
    <text evidence="7">Functions as a peptidoglycan terminase that cleaves nascent peptidoglycan strands endolytically to terminate their elongation.</text>
</comment>
<keyword evidence="4 7" id="KW-0472">Membrane</keyword>
<name>A0A075P061_9ALTE</name>
<dbReference type="Proteomes" id="UP000056090">
    <property type="component" value="Chromosome"/>
</dbReference>
<keyword evidence="7" id="KW-0997">Cell inner membrane</keyword>
<dbReference type="CDD" id="cd08010">
    <property type="entry name" value="MltG_like"/>
    <property type="match status" value="1"/>
</dbReference>
<keyword evidence="3 7" id="KW-1133">Transmembrane helix</keyword>
<keyword evidence="1 7" id="KW-1003">Cell membrane</keyword>
<keyword evidence="2 7" id="KW-0812">Transmembrane</keyword>
<evidence type="ECO:0000256" key="4">
    <source>
        <dbReference type="ARBA" id="ARBA00023136"/>
    </source>
</evidence>
<comment type="similarity">
    <text evidence="7">Belongs to the transglycosylase MltG family.</text>
</comment>
<feature type="site" description="Important for catalytic activity" evidence="7">
    <location>
        <position position="219"/>
    </location>
</feature>
<keyword evidence="6 7" id="KW-0961">Cell wall biogenesis/degradation</keyword>
<keyword evidence="9" id="KW-1185">Reference proteome</keyword>
<dbReference type="Gene3D" id="3.30.1490.480">
    <property type="entry name" value="Endolytic murein transglycosylase"/>
    <property type="match status" value="1"/>
</dbReference>
<sequence>MRVLVRLLVLVIVVVSAVIGGITYVEKEANTPLLIEQERLFVVDKGMSGYGVVYKLTAEGLTDISPTVAKLWLKFLAPSGHIKSGTYLIEKDASFASLIAMFALGQEHSFPVSLVEGLTLSQWIQTLKQQENLVFDISDSVVAKIIASSRIAPDTQHGEGLFLADTYFYNDGDKASVVLQRAHDAMRDFLSNAWQQRQADLPLSSPYEALILASIIEKETAVPEERGKIAGVFVNRLMRNMRLQTDPTVIYGIGAHFDGNITRKHLRTPTPYNTYVIKGLPPTPIAMAGKEAILAALNPMQTDALYFVANGDGSHVFSSSLEAHNQAVRKYQLNQK</sequence>
<evidence type="ECO:0000256" key="7">
    <source>
        <dbReference type="HAMAP-Rule" id="MF_02065"/>
    </source>
</evidence>
<evidence type="ECO:0000313" key="9">
    <source>
        <dbReference type="Proteomes" id="UP000056090"/>
    </source>
</evidence>
<dbReference type="GO" id="GO:0005886">
    <property type="term" value="C:plasma membrane"/>
    <property type="evidence" value="ECO:0007669"/>
    <property type="project" value="UniProtKB-UniRule"/>
</dbReference>
<dbReference type="KEGG" id="aal:EP13_11100"/>
<dbReference type="InterPro" id="IPR003770">
    <property type="entry name" value="MLTG-like"/>
</dbReference>
<dbReference type="eggNOG" id="COG1559">
    <property type="taxonomic scope" value="Bacteria"/>
</dbReference>
<dbReference type="EC" id="4.2.2.29" evidence="7"/>
<dbReference type="GO" id="GO:0071555">
    <property type="term" value="P:cell wall organization"/>
    <property type="evidence" value="ECO:0007669"/>
    <property type="project" value="UniProtKB-KW"/>
</dbReference>
<dbReference type="PANTHER" id="PTHR30518:SF2">
    <property type="entry name" value="ENDOLYTIC MUREIN TRANSGLYCOSYLASE"/>
    <property type="match status" value="1"/>
</dbReference>
<dbReference type="Gene3D" id="3.30.160.60">
    <property type="entry name" value="Classic Zinc Finger"/>
    <property type="match status" value="1"/>
</dbReference>
<reference evidence="8 9" key="1">
    <citation type="submission" date="2014-06" db="EMBL/GenBank/DDBJ databases">
        <title>Genomes of Alteromonas australica, a world apart.</title>
        <authorList>
            <person name="Gonzaga A."/>
            <person name="Lopez-Perez M."/>
            <person name="Rodriguez-Valera F."/>
        </authorList>
    </citation>
    <scope>NUCLEOTIDE SEQUENCE [LARGE SCALE GENOMIC DNA]</scope>
    <source>
        <strain evidence="8 9">H 17</strain>
    </source>
</reference>
<accession>A0A075P061</accession>